<evidence type="ECO:0000256" key="4">
    <source>
        <dbReference type="ARBA" id="ARBA00023004"/>
    </source>
</evidence>
<name>A0A4U5WNI0_STRLS</name>
<dbReference type="GO" id="GO:0003824">
    <property type="term" value="F:catalytic activity"/>
    <property type="evidence" value="ECO:0007669"/>
    <property type="project" value="InterPro"/>
</dbReference>
<keyword evidence="4" id="KW-0408">Iron</keyword>
<dbReference type="PANTHER" id="PTHR43409:SF7">
    <property type="entry name" value="BLL1977 PROTEIN"/>
    <property type="match status" value="1"/>
</dbReference>
<dbReference type="Pfam" id="PF04055">
    <property type="entry name" value="Radical_SAM"/>
    <property type="match status" value="1"/>
</dbReference>
<dbReference type="InterPro" id="IPR006158">
    <property type="entry name" value="Cobalamin-bd"/>
</dbReference>
<dbReference type="SMART" id="SM00729">
    <property type="entry name" value="Elp3"/>
    <property type="match status" value="1"/>
</dbReference>
<dbReference type="Gene3D" id="3.40.50.280">
    <property type="entry name" value="Cobalamin-binding domain"/>
    <property type="match status" value="1"/>
</dbReference>
<dbReference type="Gene3D" id="3.80.30.20">
    <property type="entry name" value="tm_1862 like domain"/>
    <property type="match status" value="1"/>
</dbReference>
<dbReference type="RefSeq" id="WP_137309529.1">
    <property type="nucleotide sequence ID" value="NZ_SZNQ01000001.1"/>
</dbReference>
<dbReference type="Proteomes" id="UP000305929">
    <property type="component" value="Unassembled WGS sequence"/>
</dbReference>
<dbReference type="GO" id="GO:0046872">
    <property type="term" value="F:metal ion binding"/>
    <property type="evidence" value="ECO:0007669"/>
    <property type="project" value="UniProtKB-KW"/>
</dbReference>
<dbReference type="InterPro" id="IPR023404">
    <property type="entry name" value="rSAM_horseshoe"/>
</dbReference>
<reference evidence="7 8" key="1">
    <citation type="submission" date="2019-04" db="EMBL/GenBank/DDBJ databases">
        <title>Streptomyces lasaliensis sp. nov., an Actinomycete isolated from soil which produces the polyether antibiotic lasalocid.</title>
        <authorList>
            <person name="Erwin G."/>
            <person name="Haber C."/>
        </authorList>
    </citation>
    <scope>NUCLEOTIDE SEQUENCE [LARGE SCALE GENOMIC DNA]</scope>
    <source>
        <strain evidence="7 8">X-537</strain>
    </source>
</reference>
<comment type="cofactor">
    <cofactor evidence="1">
        <name>[4Fe-4S] cluster</name>
        <dbReference type="ChEBI" id="CHEBI:49883"/>
    </cofactor>
</comment>
<comment type="caution">
    <text evidence="7">The sequence shown here is derived from an EMBL/GenBank/DDBJ whole genome shotgun (WGS) entry which is preliminary data.</text>
</comment>
<dbReference type="GO" id="GO:0005829">
    <property type="term" value="C:cytosol"/>
    <property type="evidence" value="ECO:0007669"/>
    <property type="project" value="TreeGrafter"/>
</dbReference>
<sequence>MSSAPKRDAADVKYLLVSPPLTDPTTPYHSISYLIGPAAAAGFTGFKACDANVDALNCLAHPENVRQTLILAQEVRACAEAKDALSRDEQLRYQTALQGVGLSDTSVEAAIGVFKDAEQFYDYDRYRQAVMVIRRWMDLLALAGPTGLLDGFEIRTKGPVNLCSINDVSDDRFLDAVEDVIRPYVQGPFAALLDQERWDVIGFSVSYLSQLPFALVLARAARAACPDAVIVFGGTEVSDDVKFLRRMPDIWNLYRHADVIVPGEGESAFLALLEAVRSGTPLSHDLRGVMVKDAPRAPLTPPVVYEDVAGLAGPRYDIWDWEQYWAPEPVLLYSPTRGCYWNKCTFCDYGLNTDRPTSPSRERPIQRVLEDLSRAADIGRTVYFAVDAMSPAYLRRLCEVLADSPLSLQWSGELRLERSFPKQGMGAKLRAAGCLAISFGYESGVQRILDLIDKGTRIREVPGVLRELASAGIGAQMMGFTGFPTETAQEAGQTFQFLLDHEDLWAIAGIGTFVLTRGSHIARQAERFAVKPLENPPVDDILRWVPWEPLESPQGESLLEIMAVEEENKKLAQRVLRLVDDRPFVGGIDSAHTMLYFARYGRQLVPDDQTPSPRWEPLVSAAAYRTPFTHLDTFTTVDELEDFHRQCASNDGATADKITSWLQEETRAERSASGTRLDVFPSGRAMPAEPSVFQGGTAYQEMKHLLLRARGVA</sequence>
<dbReference type="OrthoDB" id="5298546at2"/>
<proteinExistence type="predicted"/>
<organism evidence="7 8">
    <name type="scientific">Streptomyces lasalocidi</name>
    <name type="common">Streptomyces lasaliensis</name>
    <dbReference type="NCBI Taxonomy" id="324833"/>
    <lineage>
        <taxon>Bacteria</taxon>
        <taxon>Bacillati</taxon>
        <taxon>Actinomycetota</taxon>
        <taxon>Actinomycetes</taxon>
        <taxon>Kitasatosporales</taxon>
        <taxon>Streptomycetaceae</taxon>
        <taxon>Streptomyces</taxon>
    </lineage>
</organism>
<evidence type="ECO:0000313" key="7">
    <source>
        <dbReference type="EMBL" id="TKT03689.1"/>
    </source>
</evidence>
<evidence type="ECO:0000256" key="5">
    <source>
        <dbReference type="ARBA" id="ARBA00023014"/>
    </source>
</evidence>
<gene>
    <name evidence="7" type="ORF">E4U91_28955</name>
</gene>
<dbReference type="PANTHER" id="PTHR43409">
    <property type="entry name" value="ANAEROBIC MAGNESIUM-PROTOPORPHYRIN IX MONOMETHYL ESTER CYCLASE-RELATED"/>
    <property type="match status" value="1"/>
</dbReference>
<dbReference type="SFLD" id="SFLDS00029">
    <property type="entry name" value="Radical_SAM"/>
    <property type="match status" value="1"/>
</dbReference>
<evidence type="ECO:0000313" key="8">
    <source>
        <dbReference type="Proteomes" id="UP000305929"/>
    </source>
</evidence>
<keyword evidence="5" id="KW-0411">Iron-sulfur</keyword>
<dbReference type="PROSITE" id="PS51332">
    <property type="entry name" value="B12_BINDING"/>
    <property type="match status" value="1"/>
</dbReference>
<dbReference type="GO" id="GO:0051536">
    <property type="term" value="F:iron-sulfur cluster binding"/>
    <property type="evidence" value="ECO:0007669"/>
    <property type="project" value="UniProtKB-KW"/>
</dbReference>
<evidence type="ECO:0000256" key="2">
    <source>
        <dbReference type="ARBA" id="ARBA00022691"/>
    </source>
</evidence>
<evidence type="ECO:0000256" key="3">
    <source>
        <dbReference type="ARBA" id="ARBA00022723"/>
    </source>
</evidence>
<dbReference type="SFLD" id="SFLDG01082">
    <property type="entry name" value="B12-binding_domain_containing"/>
    <property type="match status" value="1"/>
</dbReference>
<evidence type="ECO:0000259" key="6">
    <source>
        <dbReference type="PROSITE" id="PS51332"/>
    </source>
</evidence>
<accession>A0A4U5WNI0</accession>
<dbReference type="InterPro" id="IPR007197">
    <property type="entry name" value="rSAM"/>
</dbReference>
<dbReference type="AlphaFoldDB" id="A0A4U5WNI0"/>
<dbReference type="SUPFAM" id="SSF102114">
    <property type="entry name" value="Radical SAM enzymes"/>
    <property type="match status" value="1"/>
</dbReference>
<dbReference type="InterPro" id="IPR006638">
    <property type="entry name" value="Elp3/MiaA/NifB-like_rSAM"/>
</dbReference>
<dbReference type="InterPro" id="IPR058240">
    <property type="entry name" value="rSAM_sf"/>
</dbReference>
<evidence type="ECO:0000256" key="1">
    <source>
        <dbReference type="ARBA" id="ARBA00001966"/>
    </source>
</evidence>
<dbReference type="InterPro" id="IPR051198">
    <property type="entry name" value="BchE-like"/>
</dbReference>
<dbReference type="Pfam" id="PF02310">
    <property type="entry name" value="B12-binding"/>
    <property type="match status" value="1"/>
</dbReference>
<dbReference type="GO" id="GO:0031419">
    <property type="term" value="F:cobalamin binding"/>
    <property type="evidence" value="ECO:0007669"/>
    <property type="project" value="InterPro"/>
</dbReference>
<protein>
    <submittedName>
        <fullName evidence="7">Radical SAM protein</fullName>
    </submittedName>
</protein>
<dbReference type="EMBL" id="SZNQ01000001">
    <property type="protein sequence ID" value="TKT03689.1"/>
    <property type="molecule type" value="Genomic_DNA"/>
</dbReference>
<keyword evidence="3" id="KW-0479">Metal-binding</keyword>
<feature type="domain" description="B12-binding" evidence="6">
    <location>
        <begin position="139"/>
        <end position="283"/>
    </location>
</feature>
<keyword evidence="8" id="KW-1185">Reference proteome</keyword>
<keyword evidence="2" id="KW-0949">S-adenosyl-L-methionine</keyword>